<reference evidence="1 2" key="1">
    <citation type="journal article" date="2022" name="New Phytol.">
        <title>Ecological generalism drives hyperdiversity of secondary metabolite gene clusters in xylarialean endophytes.</title>
        <authorList>
            <person name="Franco M.E.E."/>
            <person name="Wisecaver J.H."/>
            <person name="Arnold A.E."/>
            <person name="Ju Y.M."/>
            <person name="Slot J.C."/>
            <person name="Ahrendt S."/>
            <person name="Moore L.P."/>
            <person name="Eastman K.E."/>
            <person name="Scott K."/>
            <person name="Konkel Z."/>
            <person name="Mondo S.J."/>
            <person name="Kuo A."/>
            <person name="Hayes R.D."/>
            <person name="Haridas S."/>
            <person name="Andreopoulos B."/>
            <person name="Riley R."/>
            <person name="LaButti K."/>
            <person name="Pangilinan J."/>
            <person name="Lipzen A."/>
            <person name="Amirebrahimi M."/>
            <person name="Yan J."/>
            <person name="Adam C."/>
            <person name="Keymanesh K."/>
            <person name="Ng V."/>
            <person name="Louie K."/>
            <person name="Northen T."/>
            <person name="Drula E."/>
            <person name="Henrissat B."/>
            <person name="Hsieh H.M."/>
            <person name="Youens-Clark K."/>
            <person name="Lutzoni F."/>
            <person name="Miadlikowska J."/>
            <person name="Eastwood D.C."/>
            <person name="Hamelin R.C."/>
            <person name="Grigoriev I.V."/>
            <person name="U'Ren J.M."/>
        </authorList>
    </citation>
    <scope>NUCLEOTIDE SEQUENCE [LARGE SCALE GENOMIC DNA]</scope>
    <source>
        <strain evidence="1 2">ER1909</strain>
    </source>
</reference>
<name>A0ACC0D8A7_9PEZI</name>
<dbReference type="EMBL" id="MU394298">
    <property type="protein sequence ID" value="KAI6088912.1"/>
    <property type="molecule type" value="Genomic_DNA"/>
</dbReference>
<accession>A0ACC0D8A7</accession>
<sequence length="79" mass="8713">MPSSKAMLATALAKANTAVQLDNTQSYSFALKYYGEACVLLSQLVKRASKEEDKQKLKAIRRTYLQRIEQLGGVTSEAS</sequence>
<protein>
    <submittedName>
        <fullName evidence="1">Uncharacterized protein</fullName>
    </submittedName>
</protein>
<keyword evidence="2" id="KW-1185">Reference proteome</keyword>
<organism evidence="1 2">
    <name type="scientific">Hypoxylon rubiginosum</name>
    <dbReference type="NCBI Taxonomy" id="110542"/>
    <lineage>
        <taxon>Eukaryota</taxon>
        <taxon>Fungi</taxon>
        <taxon>Dikarya</taxon>
        <taxon>Ascomycota</taxon>
        <taxon>Pezizomycotina</taxon>
        <taxon>Sordariomycetes</taxon>
        <taxon>Xylariomycetidae</taxon>
        <taxon>Xylariales</taxon>
        <taxon>Hypoxylaceae</taxon>
        <taxon>Hypoxylon</taxon>
    </lineage>
</organism>
<evidence type="ECO:0000313" key="2">
    <source>
        <dbReference type="Proteomes" id="UP001497680"/>
    </source>
</evidence>
<comment type="caution">
    <text evidence="1">The sequence shown here is derived from an EMBL/GenBank/DDBJ whole genome shotgun (WGS) entry which is preliminary data.</text>
</comment>
<gene>
    <name evidence="1" type="ORF">F4821DRAFT_257405</name>
</gene>
<evidence type="ECO:0000313" key="1">
    <source>
        <dbReference type="EMBL" id="KAI6088912.1"/>
    </source>
</evidence>
<dbReference type="Proteomes" id="UP001497680">
    <property type="component" value="Unassembled WGS sequence"/>
</dbReference>
<proteinExistence type="predicted"/>